<dbReference type="OrthoDB" id="2115177at2759"/>
<dbReference type="Pfam" id="PF06011">
    <property type="entry name" value="TRP"/>
    <property type="match status" value="1"/>
</dbReference>
<feature type="transmembrane region" description="Helical" evidence="8">
    <location>
        <begin position="362"/>
        <end position="389"/>
    </location>
</feature>
<feature type="transmembrane region" description="Helical" evidence="8">
    <location>
        <begin position="525"/>
        <end position="543"/>
    </location>
</feature>
<dbReference type="InterPro" id="IPR032800">
    <property type="entry name" value="TRP_N"/>
</dbReference>
<dbReference type="PANTHER" id="PTHR31145:SF5">
    <property type="entry name" value="DUF907 DOMAIN PROTEIN (AFU_ORTHOLOGUE AFUA_2G06100)"/>
    <property type="match status" value="1"/>
</dbReference>
<evidence type="ECO:0000256" key="5">
    <source>
        <dbReference type="ARBA" id="ARBA00022989"/>
    </source>
</evidence>
<dbReference type="GO" id="GO:0055085">
    <property type="term" value="P:transmembrane transport"/>
    <property type="evidence" value="ECO:0007669"/>
    <property type="project" value="TreeGrafter"/>
</dbReference>
<dbReference type="AlphaFoldDB" id="A0A6A6Q5F1"/>
<evidence type="ECO:0000313" key="12">
    <source>
        <dbReference type="Proteomes" id="UP000799767"/>
    </source>
</evidence>
<evidence type="ECO:0000313" key="11">
    <source>
        <dbReference type="EMBL" id="KAF2487176.1"/>
    </source>
</evidence>
<evidence type="ECO:0000259" key="10">
    <source>
        <dbReference type="SMART" id="SM01320"/>
    </source>
</evidence>
<reference evidence="11" key="1">
    <citation type="journal article" date="2020" name="Stud. Mycol.">
        <title>101 Dothideomycetes genomes: a test case for predicting lifestyles and emergence of pathogens.</title>
        <authorList>
            <person name="Haridas S."/>
            <person name="Albert R."/>
            <person name="Binder M."/>
            <person name="Bloem J."/>
            <person name="Labutti K."/>
            <person name="Salamov A."/>
            <person name="Andreopoulos B."/>
            <person name="Baker S."/>
            <person name="Barry K."/>
            <person name="Bills G."/>
            <person name="Bluhm B."/>
            <person name="Cannon C."/>
            <person name="Castanera R."/>
            <person name="Culley D."/>
            <person name="Daum C."/>
            <person name="Ezra D."/>
            <person name="Gonzalez J."/>
            <person name="Henrissat B."/>
            <person name="Kuo A."/>
            <person name="Liang C."/>
            <person name="Lipzen A."/>
            <person name="Lutzoni F."/>
            <person name="Magnuson J."/>
            <person name="Mondo S."/>
            <person name="Nolan M."/>
            <person name="Ohm R."/>
            <person name="Pangilinan J."/>
            <person name="Park H.-J."/>
            <person name="Ramirez L."/>
            <person name="Alfaro M."/>
            <person name="Sun H."/>
            <person name="Tritt A."/>
            <person name="Yoshinaga Y."/>
            <person name="Zwiers L.-H."/>
            <person name="Turgeon B."/>
            <person name="Goodwin S."/>
            <person name="Spatafora J."/>
            <person name="Crous P."/>
            <person name="Grigoriev I."/>
        </authorList>
    </citation>
    <scope>NUCLEOTIDE SEQUENCE</scope>
    <source>
        <strain evidence="11">CBS 113389</strain>
    </source>
</reference>
<keyword evidence="3 8" id="KW-0812">Transmembrane</keyword>
<keyword evidence="12" id="KW-1185">Reference proteome</keyword>
<dbReference type="EMBL" id="MU001631">
    <property type="protein sequence ID" value="KAF2487176.1"/>
    <property type="molecule type" value="Genomic_DNA"/>
</dbReference>
<feature type="transmembrane region" description="Helical" evidence="8">
    <location>
        <begin position="586"/>
        <end position="615"/>
    </location>
</feature>
<evidence type="ECO:0000256" key="7">
    <source>
        <dbReference type="SAM" id="MobiDB-lite"/>
    </source>
</evidence>
<feature type="chain" id="PRO_5025627505" description="ML-like domain-containing protein" evidence="9">
    <location>
        <begin position="25"/>
        <end position="749"/>
    </location>
</feature>
<gene>
    <name evidence="11" type="ORF">BDY17DRAFT_341975</name>
</gene>
<keyword evidence="5 8" id="KW-1133">Transmembrane helix</keyword>
<feature type="domain" description="ML-like" evidence="10">
    <location>
        <begin position="26"/>
        <end position="164"/>
    </location>
</feature>
<feature type="compositionally biased region" description="Low complexity" evidence="7">
    <location>
        <begin position="315"/>
        <end position="334"/>
    </location>
</feature>
<evidence type="ECO:0000256" key="2">
    <source>
        <dbReference type="ARBA" id="ARBA00010642"/>
    </source>
</evidence>
<dbReference type="GO" id="GO:0009272">
    <property type="term" value="P:fungal-type cell wall biogenesis"/>
    <property type="evidence" value="ECO:0007669"/>
    <property type="project" value="TreeGrafter"/>
</dbReference>
<dbReference type="Pfam" id="PF14558">
    <property type="entry name" value="TRP_N"/>
    <property type="match status" value="1"/>
</dbReference>
<evidence type="ECO:0000256" key="4">
    <source>
        <dbReference type="ARBA" id="ARBA00022729"/>
    </source>
</evidence>
<evidence type="ECO:0000256" key="8">
    <source>
        <dbReference type="SAM" id="Phobius"/>
    </source>
</evidence>
<feature type="transmembrane region" description="Helical" evidence="8">
    <location>
        <begin position="410"/>
        <end position="430"/>
    </location>
</feature>
<feature type="transmembrane region" description="Helical" evidence="8">
    <location>
        <begin position="498"/>
        <end position="519"/>
    </location>
</feature>
<proteinExistence type="inferred from homology"/>
<comment type="similarity">
    <text evidence="2">Belongs to the transient receptor potential (TRP) ion channel family.</text>
</comment>
<keyword evidence="6 8" id="KW-0472">Membrane</keyword>
<name>A0A6A6Q5F1_9PEZI</name>
<feature type="region of interest" description="Disordered" evidence="7">
    <location>
        <begin position="312"/>
        <end position="336"/>
    </location>
</feature>
<evidence type="ECO:0000256" key="9">
    <source>
        <dbReference type="SAM" id="SignalP"/>
    </source>
</evidence>
<dbReference type="PANTHER" id="PTHR31145">
    <property type="entry name" value="INTEGRAL MEMBRANE PROTEIN (AFU_ORTHOLOGUE AFUA_7G01610)"/>
    <property type="match status" value="1"/>
</dbReference>
<dbReference type="SMART" id="SM01320">
    <property type="entry name" value="TRP_N"/>
    <property type="match status" value="1"/>
</dbReference>
<sequence length="749" mass="81353">MWPSAATPLLPLLFLAALPAGVLAGDVLETTGFSQCVSDPQVQVTAFNVQYNKNTRNLVFDLAGTSKVAQKVTAELVVSAYGKQIYTRSFDPCSLGLSEICPVPAGTFSTNGELPIPSQYASEIPAIAFSVPDLAGNVKMELKNSDGQAVGCIESTVGNGSTLQMPVISYVAGGIALAALVFSGIASIAAGGHPGASTASPTFGEVVGHFQGVAMTGMLSVNYPQVYRSFTTNFAFSTGLISWGGLQNSIDSFRKHTGGNLTDDNYPYLKNQATLVYNDGTTNTSSSSSSSFLRRGLDSALHLAARQSVHVNDNGTSTSIGSGSSSSSSSSGTTKQSHLVSGIEGYAEALSIPQANTFMTILLVWAIIVAAIIVGILLFKVILEAWGLCGKLPKSLESWRKRYWWRMAKAIVNLILILYGAWTLWSIYQFTAGDSWAAQVLAGVTWGVFTLTLAFFTWRIWRKAQYFKKLEGDTSGLYEDKETWVKYSLFYDNFQKKYWLFFVPVIVYMFARGCVIAGANGHGTVQVGGQLIVEAVFLILLLWTRPYQRKSGKWINIVIHVVRVVSVACILVFVEELGIAQTTQTIVGVILIVVQAVLTVVLAILIAVNALITCIKENPHRRARKEAEKANMNRDFDNLTPLDPRNSMLMEPMAQHDTSYKPGFETSYKPSFVPSPVFGDGKGRYDPVPAREGTPASSVRKSRFDEHANLVSGAASMGMRDRSTSQRGMSPPRQQPRLPDVDFGYVDRR</sequence>
<organism evidence="11 12">
    <name type="scientific">Neohortaea acidophila</name>
    <dbReference type="NCBI Taxonomy" id="245834"/>
    <lineage>
        <taxon>Eukaryota</taxon>
        <taxon>Fungi</taxon>
        <taxon>Dikarya</taxon>
        <taxon>Ascomycota</taxon>
        <taxon>Pezizomycotina</taxon>
        <taxon>Dothideomycetes</taxon>
        <taxon>Dothideomycetidae</taxon>
        <taxon>Mycosphaerellales</taxon>
        <taxon>Teratosphaeriaceae</taxon>
        <taxon>Neohortaea</taxon>
    </lineage>
</organism>
<accession>A0A6A6Q5F1</accession>
<feature type="region of interest" description="Disordered" evidence="7">
    <location>
        <begin position="679"/>
        <end position="749"/>
    </location>
</feature>
<dbReference type="InterPro" id="IPR010308">
    <property type="entry name" value="TRP_C"/>
</dbReference>
<feature type="signal peptide" evidence="9">
    <location>
        <begin position="1"/>
        <end position="24"/>
    </location>
</feature>
<comment type="subcellular location">
    <subcellularLocation>
        <location evidence="1">Membrane</location>
        <topology evidence="1">Multi-pass membrane protein</topology>
    </subcellularLocation>
</comment>
<dbReference type="RefSeq" id="XP_033593745.1">
    <property type="nucleotide sequence ID" value="XM_033738002.1"/>
</dbReference>
<protein>
    <recommendedName>
        <fullName evidence="10">ML-like domain-containing protein</fullName>
    </recommendedName>
</protein>
<dbReference type="GO" id="GO:0016020">
    <property type="term" value="C:membrane"/>
    <property type="evidence" value="ECO:0007669"/>
    <property type="project" value="UniProtKB-SubCell"/>
</dbReference>
<evidence type="ECO:0000256" key="1">
    <source>
        <dbReference type="ARBA" id="ARBA00004141"/>
    </source>
</evidence>
<keyword evidence="4 9" id="KW-0732">Signal</keyword>
<dbReference type="Proteomes" id="UP000799767">
    <property type="component" value="Unassembled WGS sequence"/>
</dbReference>
<feature type="transmembrane region" description="Helical" evidence="8">
    <location>
        <begin position="555"/>
        <end position="574"/>
    </location>
</feature>
<dbReference type="InterPro" id="IPR040241">
    <property type="entry name" value="TRP_Flc/Pkd2-like"/>
</dbReference>
<feature type="transmembrane region" description="Helical" evidence="8">
    <location>
        <begin position="436"/>
        <end position="461"/>
    </location>
</feature>
<evidence type="ECO:0000256" key="6">
    <source>
        <dbReference type="ARBA" id="ARBA00023136"/>
    </source>
</evidence>
<evidence type="ECO:0000256" key="3">
    <source>
        <dbReference type="ARBA" id="ARBA00022692"/>
    </source>
</evidence>
<dbReference type="GeneID" id="54479004"/>